<dbReference type="EMBL" id="BAAAWD010000002">
    <property type="protein sequence ID" value="GAA2986144.1"/>
    <property type="molecule type" value="Genomic_DNA"/>
</dbReference>
<keyword evidence="4" id="KW-0804">Transcription</keyword>
<organism evidence="8 9">
    <name type="scientific">Streptosporangium longisporum</name>
    <dbReference type="NCBI Taxonomy" id="46187"/>
    <lineage>
        <taxon>Bacteria</taxon>
        <taxon>Bacillati</taxon>
        <taxon>Actinomycetota</taxon>
        <taxon>Actinomycetes</taxon>
        <taxon>Streptosporangiales</taxon>
        <taxon>Streptosporangiaceae</taxon>
        <taxon>Streptosporangium</taxon>
    </lineage>
</organism>
<evidence type="ECO:0000256" key="5">
    <source>
        <dbReference type="PROSITE-ProRule" id="PRU00169"/>
    </source>
</evidence>
<dbReference type="Pfam" id="PF00072">
    <property type="entry name" value="Response_reg"/>
    <property type="match status" value="1"/>
</dbReference>
<dbReference type="SUPFAM" id="SSF52172">
    <property type="entry name" value="CheY-like"/>
    <property type="match status" value="1"/>
</dbReference>
<dbReference type="CDD" id="cd17535">
    <property type="entry name" value="REC_NarL-like"/>
    <property type="match status" value="1"/>
</dbReference>
<evidence type="ECO:0000256" key="2">
    <source>
        <dbReference type="ARBA" id="ARBA00023015"/>
    </source>
</evidence>
<dbReference type="PANTHER" id="PTHR43214:SF24">
    <property type="entry name" value="TRANSCRIPTIONAL REGULATORY PROTEIN NARL-RELATED"/>
    <property type="match status" value="1"/>
</dbReference>
<comment type="caution">
    <text evidence="8">The sequence shown here is derived from an EMBL/GenBank/DDBJ whole genome shotgun (WGS) entry which is preliminary data.</text>
</comment>
<dbReference type="Pfam" id="PF00196">
    <property type="entry name" value="GerE"/>
    <property type="match status" value="1"/>
</dbReference>
<dbReference type="Proteomes" id="UP001499930">
    <property type="component" value="Unassembled WGS sequence"/>
</dbReference>
<dbReference type="InterPro" id="IPR016032">
    <property type="entry name" value="Sig_transdc_resp-reg_C-effctor"/>
</dbReference>
<dbReference type="PROSITE" id="PS50110">
    <property type="entry name" value="RESPONSE_REGULATORY"/>
    <property type="match status" value="1"/>
</dbReference>
<reference evidence="8 9" key="1">
    <citation type="journal article" date="2019" name="Int. J. Syst. Evol. Microbiol.">
        <title>The Global Catalogue of Microorganisms (GCM) 10K type strain sequencing project: providing services to taxonomists for standard genome sequencing and annotation.</title>
        <authorList>
            <consortium name="The Broad Institute Genomics Platform"/>
            <consortium name="The Broad Institute Genome Sequencing Center for Infectious Disease"/>
            <person name="Wu L."/>
            <person name="Ma J."/>
        </authorList>
    </citation>
    <scope>NUCLEOTIDE SEQUENCE [LARGE SCALE GENOMIC DNA]</scope>
    <source>
        <strain evidence="8 9">JCM 3106</strain>
    </source>
</reference>
<dbReference type="PROSITE" id="PS50043">
    <property type="entry name" value="HTH_LUXR_2"/>
    <property type="match status" value="1"/>
</dbReference>
<feature type="domain" description="HTH luxR-type" evidence="6">
    <location>
        <begin position="152"/>
        <end position="217"/>
    </location>
</feature>
<evidence type="ECO:0000256" key="4">
    <source>
        <dbReference type="ARBA" id="ARBA00023163"/>
    </source>
</evidence>
<dbReference type="InterPro" id="IPR039420">
    <property type="entry name" value="WalR-like"/>
</dbReference>
<protein>
    <submittedName>
        <fullName evidence="8">Response regulator transcription factor</fullName>
    </submittedName>
</protein>
<keyword evidence="1 5" id="KW-0597">Phosphoprotein</keyword>
<dbReference type="InterPro" id="IPR000792">
    <property type="entry name" value="Tscrpt_reg_LuxR_C"/>
</dbReference>
<dbReference type="PANTHER" id="PTHR43214">
    <property type="entry name" value="TWO-COMPONENT RESPONSE REGULATOR"/>
    <property type="match status" value="1"/>
</dbReference>
<dbReference type="PRINTS" id="PR00038">
    <property type="entry name" value="HTHLUXR"/>
</dbReference>
<sequence>MSDADIPVRVVVVDDHPVVRAGILAVLADFPDIDVVAEATDGAAALEEVARHRPDVVLMDLKMPTMDGFRATARITSRHPGIAVLVLTMYDDDAAIFAALRAGARGYLLKEAAGEEVRRTVLAVARGEALFSAGIAQRVLAFFTTMPAHHPQLSPFPHLTDREREILHLLATGQNNAAIAQRLFLSPKTVRNRVSDILIKLSARSRAEAVALARDAGLGEQAEIQAQDIDTP</sequence>
<feature type="modified residue" description="4-aspartylphosphate" evidence="5">
    <location>
        <position position="60"/>
    </location>
</feature>
<dbReference type="CDD" id="cd06170">
    <property type="entry name" value="LuxR_C_like"/>
    <property type="match status" value="1"/>
</dbReference>
<gene>
    <name evidence="8" type="ORF">GCM10017559_02190</name>
</gene>
<evidence type="ECO:0000313" key="9">
    <source>
        <dbReference type="Proteomes" id="UP001499930"/>
    </source>
</evidence>
<keyword evidence="3" id="KW-0238">DNA-binding</keyword>
<dbReference type="InterPro" id="IPR011006">
    <property type="entry name" value="CheY-like_superfamily"/>
</dbReference>
<dbReference type="SMART" id="SM00448">
    <property type="entry name" value="REC"/>
    <property type="match status" value="1"/>
</dbReference>
<dbReference type="InterPro" id="IPR001789">
    <property type="entry name" value="Sig_transdc_resp-reg_receiver"/>
</dbReference>
<dbReference type="InterPro" id="IPR058245">
    <property type="entry name" value="NreC/VraR/RcsB-like_REC"/>
</dbReference>
<dbReference type="SUPFAM" id="SSF46894">
    <property type="entry name" value="C-terminal effector domain of the bipartite response regulators"/>
    <property type="match status" value="1"/>
</dbReference>
<feature type="domain" description="Response regulatory" evidence="7">
    <location>
        <begin position="9"/>
        <end position="125"/>
    </location>
</feature>
<evidence type="ECO:0000256" key="3">
    <source>
        <dbReference type="ARBA" id="ARBA00023125"/>
    </source>
</evidence>
<dbReference type="RefSeq" id="WP_344886987.1">
    <property type="nucleotide sequence ID" value="NZ_BAAAWD010000002.1"/>
</dbReference>
<evidence type="ECO:0000259" key="7">
    <source>
        <dbReference type="PROSITE" id="PS50110"/>
    </source>
</evidence>
<dbReference type="Gene3D" id="3.40.50.2300">
    <property type="match status" value="1"/>
</dbReference>
<name>A0ABN3XRQ2_9ACTN</name>
<evidence type="ECO:0000259" key="6">
    <source>
        <dbReference type="PROSITE" id="PS50043"/>
    </source>
</evidence>
<accession>A0ABN3XRQ2</accession>
<evidence type="ECO:0000313" key="8">
    <source>
        <dbReference type="EMBL" id="GAA2986144.1"/>
    </source>
</evidence>
<evidence type="ECO:0000256" key="1">
    <source>
        <dbReference type="ARBA" id="ARBA00022553"/>
    </source>
</evidence>
<proteinExistence type="predicted"/>
<dbReference type="SMART" id="SM00421">
    <property type="entry name" value="HTH_LUXR"/>
    <property type="match status" value="1"/>
</dbReference>
<keyword evidence="2" id="KW-0805">Transcription regulation</keyword>
<keyword evidence="9" id="KW-1185">Reference proteome</keyword>